<evidence type="ECO:0008006" key="3">
    <source>
        <dbReference type="Google" id="ProtNLM"/>
    </source>
</evidence>
<dbReference type="InterPro" id="IPR024197">
    <property type="entry name" value="TPP-like"/>
</dbReference>
<proteinExistence type="predicted"/>
<dbReference type="Gene3D" id="3.40.50.1000">
    <property type="entry name" value="HAD superfamily/HAD-like"/>
    <property type="match status" value="1"/>
</dbReference>
<dbReference type="Proteomes" id="UP001501594">
    <property type="component" value="Unassembled WGS sequence"/>
</dbReference>
<keyword evidence="2" id="KW-1185">Reference proteome</keyword>
<gene>
    <name evidence="1" type="ORF">GCM10022256_02990</name>
</gene>
<dbReference type="RefSeq" id="WP_344793273.1">
    <property type="nucleotide sequence ID" value="NZ_BAABAU010000001.1"/>
</dbReference>
<dbReference type="PIRSF" id="PIRSF030802">
    <property type="entry name" value="UCP030802"/>
    <property type="match status" value="1"/>
</dbReference>
<evidence type="ECO:0000313" key="2">
    <source>
        <dbReference type="Proteomes" id="UP001501594"/>
    </source>
</evidence>
<sequence>MTAVLVASDLDRTLIYSARALLLEAADADAPRLVVSEVYQGAPLSFMTRRAEDALSRIASRAAFVPVTTRTVAQYRRVRLPGGVPEHAVTSNGGTILHRGEIDEGWNRSLRRRTAETCAPLVDVQALLTDPSRSSWVLRVHDAESLFLYAIVDRDILPADDLAALSERCVELGWVVSVQGRKLYCVPTTIDKRSAVAEIASRTGADTVLALGDSLLDEGMLTGADLAFRPAHGELHDVGFTASHLTVTSSRGVLAGEEMLLGIEDVIAGG</sequence>
<accession>A0ABP8DXP3</accession>
<dbReference type="EMBL" id="BAABAU010000001">
    <property type="protein sequence ID" value="GAA4264687.1"/>
    <property type="molecule type" value="Genomic_DNA"/>
</dbReference>
<dbReference type="SUPFAM" id="SSF56784">
    <property type="entry name" value="HAD-like"/>
    <property type="match status" value="1"/>
</dbReference>
<organism evidence="1 2">
    <name type="scientific">Frondihabitans peucedani</name>
    <dbReference type="NCBI Taxonomy" id="598626"/>
    <lineage>
        <taxon>Bacteria</taxon>
        <taxon>Bacillati</taxon>
        <taxon>Actinomycetota</taxon>
        <taxon>Actinomycetes</taxon>
        <taxon>Micrococcales</taxon>
        <taxon>Microbacteriaceae</taxon>
        <taxon>Frondihabitans</taxon>
    </lineage>
</organism>
<comment type="caution">
    <text evidence="1">The sequence shown here is derived from an EMBL/GenBank/DDBJ whole genome shotgun (WGS) entry which is preliminary data.</text>
</comment>
<dbReference type="InterPro" id="IPR023214">
    <property type="entry name" value="HAD_sf"/>
</dbReference>
<dbReference type="InterPro" id="IPR036412">
    <property type="entry name" value="HAD-like_sf"/>
</dbReference>
<reference evidence="2" key="1">
    <citation type="journal article" date="2019" name="Int. J. Syst. Evol. Microbiol.">
        <title>The Global Catalogue of Microorganisms (GCM) 10K type strain sequencing project: providing services to taxonomists for standard genome sequencing and annotation.</title>
        <authorList>
            <consortium name="The Broad Institute Genomics Platform"/>
            <consortium name="The Broad Institute Genome Sequencing Center for Infectious Disease"/>
            <person name="Wu L."/>
            <person name="Ma J."/>
        </authorList>
    </citation>
    <scope>NUCLEOTIDE SEQUENCE [LARGE SCALE GENOMIC DNA]</scope>
    <source>
        <strain evidence="2">JCM 17442</strain>
    </source>
</reference>
<evidence type="ECO:0000313" key="1">
    <source>
        <dbReference type="EMBL" id="GAA4264687.1"/>
    </source>
</evidence>
<protein>
    <recommendedName>
        <fullName evidence="3">Hydroxymethylpyrimidine pyrophosphatase-like HAD family hydrolase</fullName>
    </recommendedName>
</protein>
<name>A0ABP8DXP3_9MICO</name>